<evidence type="ECO:0000256" key="1">
    <source>
        <dbReference type="ARBA" id="ARBA00004370"/>
    </source>
</evidence>
<feature type="non-terminal residue" evidence="9">
    <location>
        <position position="157"/>
    </location>
</feature>
<evidence type="ECO:0000313" key="8">
    <source>
        <dbReference type="EMBL" id="CAF4964888.1"/>
    </source>
</evidence>
<dbReference type="InterPro" id="IPR031468">
    <property type="entry name" value="SMP_LBD"/>
</dbReference>
<evidence type="ECO:0000313" key="10">
    <source>
        <dbReference type="Proteomes" id="UP000681720"/>
    </source>
</evidence>
<organism evidence="9 10">
    <name type="scientific">Rotaria magnacalcarata</name>
    <dbReference type="NCBI Taxonomy" id="392030"/>
    <lineage>
        <taxon>Eukaryota</taxon>
        <taxon>Metazoa</taxon>
        <taxon>Spiralia</taxon>
        <taxon>Gnathifera</taxon>
        <taxon>Rotifera</taxon>
        <taxon>Eurotatoria</taxon>
        <taxon>Bdelloidea</taxon>
        <taxon>Philodinida</taxon>
        <taxon>Philodinidae</taxon>
        <taxon>Rotaria</taxon>
    </lineage>
</organism>
<proteinExistence type="predicted"/>
<evidence type="ECO:0000256" key="3">
    <source>
        <dbReference type="ARBA" id="ARBA00023055"/>
    </source>
</evidence>
<dbReference type="GO" id="GO:1990456">
    <property type="term" value="P:mitochondrion-endoplasmic reticulum membrane tethering"/>
    <property type="evidence" value="ECO:0007669"/>
    <property type="project" value="InterPro"/>
</dbReference>
<protein>
    <recommendedName>
        <fullName evidence="7">SMP-LTD domain-containing protein</fullName>
    </recommendedName>
</protein>
<evidence type="ECO:0000259" key="7">
    <source>
        <dbReference type="PROSITE" id="PS51847"/>
    </source>
</evidence>
<dbReference type="GO" id="GO:0006869">
    <property type="term" value="P:lipid transport"/>
    <property type="evidence" value="ECO:0007669"/>
    <property type="project" value="UniProtKB-KW"/>
</dbReference>
<feature type="chain" id="PRO_5035707672" description="SMP-LTD domain-containing protein" evidence="6">
    <location>
        <begin position="16"/>
        <end position="157"/>
    </location>
</feature>
<feature type="domain" description="SMP-LTD" evidence="7">
    <location>
        <begin position="43"/>
        <end position="157"/>
    </location>
</feature>
<keyword evidence="6" id="KW-0732">Signal</keyword>
<comment type="caution">
    <text evidence="9">The sequence shown here is derived from an EMBL/GenBank/DDBJ whole genome shotgun (WGS) entry which is preliminary data.</text>
</comment>
<keyword evidence="3" id="KW-0445">Lipid transport</keyword>
<evidence type="ECO:0000256" key="4">
    <source>
        <dbReference type="ARBA" id="ARBA00023121"/>
    </source>
</evidence>
<feature type="non-terminal residue" evidence="9">
    <location>
        <position position="1"/>
    </location>
</feature>
<dbReference type="PROSITE" id="PS51847">
    <property type="entry name" value="SMP"/>
    <property type="match status" value="1"/>
</dbReference>
<dbReference type="Proteomes" id="UP000681967">
    <property type="component" value="Unassembled WGS sequence"/>
</dbReference>
<keyword evidence="4" id="KW-0446">Lipid-binding</keyword>
<dbReference type="EMBL" id="CAJOBJ010211938">
    <property type="protein sequence ID" value="CAF5013309.1"/>
    <property type="molecule type" value="Genomic_DNA"/>
</dbReference>
<accession>A0A8S3DX96</accession>
<dbReference type="GO" id="GO:0016020">
    <property type="term" value="C:membrane"/>
    <property type="evidence" value="ECO:0007669"/>
    <property type="project" value="UniProtKB-SubCell"/>
</dbReference>
<dbReference type="GO" id="GO:0005739">
    <property type="term" value="C:mitochondrion"/>
    <property type="evidence" value="ECO:0007669"/>
    <property type="project" value="GOC"/>
</dbReference>
<keyword evidence="2" id="KW-0813">Transport</keyword>
<dbReference type="GO" id="GO:0044233">
    <property type="term" value="C:mitochondria-associated endoplasmic reticulum membrane contact site"/>
    <property type="evidence" value="ECO:0007669"/>
    <property type="project" value="InterPro"/>
</dbReference>
<dbReference type="InterPro" id="IPR058801">
    <property type="entry name" value="PDZD8_N"/>
</dbReference>
<dbReference type="Proteomes" id="UP000681720">
    <property type="component" value="Unassembled WGS sequence"/>
</dbReference>
<dbReference type="GO" id="GO:0051560">
    <property type="term" value="P:mitochondrial calcium ion homeostasis"/>
    <property type="evidence" value="ECO:0007669"/>
    <property type="project" value="InterPro"/>
</dbReference>
<dbReference type="PANTHER" id="PTHR21519:SF1">
    <property type="entry name" value="PDZ DOMAIN-CONTAINING PROTEIN 8"/>
    <property type="match status" value="1"/>
</dbReference>
<name>A0A8S3DX96_9BILA</name>
<dbReference type="PANTHER" id="PTHR21519">
    <property type="entry name" value="PDZ DOMAIN-CONTAINING PROTEIN 8"/>
    <property type="match status" value="1"/>
</dbReference>
<comment type="subcellular location">
    <subcellularLocation>
        <location evidence="1">Membrane</location>
    </subcellularLocation>
</comment>
<evidence type="ECO:0000256" key="2">
    <source>
        <dbReference type="ARBA" id="ARBA00022448"/>
    </source>
</evidence>
<dbReference type="GO" id="GO:0008289">
    <property type="term" value="F:lipid binding"/>
    <property type="evidence" value="ECO:0007669"/>
    <property type="project" value="UniProtKB-KW"/>
</dbReference>
<dbReference type="InterPro" id="IPR039275">
    <property type="entry name" value="PDZD8"/>
</dbReference>
<dbReference type="Pfam" id="PF26547">
    <property type="entry name" value="PDZD8_N"/>
    <property type="match status" value="1"/>
</dbReference>
<evidence type="ECO:0000256" key="5">
    <source>
        <dbReference type="ARBA" id="ARBA00023136"/>
    </source>
</evidence>
<sequence>ASTIAVLLYLYTSYAFSPPVVVNEQEDEQFETFHPLPENERAKNSAVDAVNYLFQFLFQELKDSSRLRRYLMHKLDTEFKELKNSRTGKIFVQNIIIQSFSVGKKCPIFSDIQLERQERDERNLIKEFVAKLDADYEDGFFVTLDITLLFGHKCQLS</sequence>
<keyword evidence="5" id="KW-0472">Membrane</keyword>
<evidence type="ECO:0000313" key="9">
    <source>
        <dbReference type="EMBL" id="CAF5013309.1"/>
    </source>
</evidence>
<reference evidence="9" key="1">
    <citation type="submission" date="2021-02" db="EMBL/GenBank/DDBJ databases">
        <authorList>
            <person name="Nowell W R."/>
        </authorList>
    </citation>
    <scope>NUCLEOTIDE SEQUENCE</scope>
</reference>
<feature type="signal peptide" evidence="6">
    <location>
        <begin position="1"/>
        <end position="15"/>
    </location>
</feature>
<dbReference type="AlphaFoldDB" id="A0A8S3DX96"/>
<evidence type="ECO:0000256" key="6">
    <source>
        <dbReference type="SAM" id="SignalP"/>
    </source>
</evidence>
<gene>
    <name evidence="8" type="ORF">BYL167_LOCUS54406</name>
    <name evidence="9" type="ORF">GIL414_LOCUS57998</name>
</gene>
<dbReference type="EMBL" id="CAJOBH010191313">
    <property type="protein sequence ID" value="CAF4964888.1"/>
    <property type="molecule type" value="Genomic_DNA"/>
</dbReference>